<dbReference type="Pfam" id="PF12261">
    <property type="entry name" value="T_hemolysin"/>
    <property type="match status" value="1"/>
</dbReference>
<name>K2KC37_9GAMM</name>
<gene>
    <name evidence="1" type="ORF">B3C1_08531</name>
</gene>
<dbReference type="eggNOG" id="ENOG5032S9B">
    <property type="taxonomic scope" value="Bacteria"/>
</dbReference>
<proteinExistence type="predicted"/>
<dbReference type="RefSeq" id="WP_008484220.1">
    <property type="nucleotide sequence ID" value="NZ_AMRI01000010.1"/>
</dbReference>
<accession>K2KC37</accession>
<dbReference type="AlphaFoldDB" id="K2KC37"/>
<dbReference type="Proteomes" id="UP000006755">
    <property type="component" value="Unassembled WGS sequence"/>
</dbReference>
<sequence>MLAKFAPKAMQFQRCLEGTDAFDAIKHFACARYADAHQARLRHFLPQQYLLTDNDRWLASCGVRGAADNTLFLEQYLDGPIEAVLAQRAGHDLSRRQIVEVGNLAGEAGGARLMILALTRYLAQSGVDYVVFTATRELQSAFSRLGLEPWFLADASALKLGDDAQEWGRYYQNKPAVFAGSVQAGWQAIQAQPVLMRILSAIAPEITDVV</sequence>
<dbReference type="OrthoDB" id="7432757at2"/>
<evidence type="ECO:0008006" key="3">
    <source>
        <dbReference type="Google" id="ProtNLM"/>
    </source>
</evidence>
<protein>
    <recommendedName>
        <fullName evidence="3">Thermostable hemolysin</fullName>
    </recommendedName>
</protein>
<organism evidence="1 2">
    <name type="scientific">Gallaecimonas xiamenensis 3-C-1</name>
    <dbReference type="NCBI Taxonomy" id="745411"/>
    <lineage>
        <taxon>Bacteria</taxon>
        <taxon>Pseudomonadati</taxon>
        <taxon>Pseudomonadota</taxon>
        <taxon>Gammaproteobacteria</taxon>
        <taxon>Enterobacterales</taxon>
        <taxon>Gallaecimonadaceae</taxon>
        <taxon>Gallaecimonas</taxon>
    </lineage>
</organism>
<comment type="caution">
    <text evidence="1">The sequence shown here is derived from an EMBL/GenBank/DDBJ whole genome shotgun (WGS) entry which is preliminary data.</text>
</comment>
<dbReference type="STRING" id="745411.B3C1_08531"/>
<reference evidence="1 2" key="1">
    <citation type="journal article" date="2012" name="J. Bacteriol.">
        <title>Genome Sequence of Gallaecimonas xiamenensis Type Strain 3-C-1.</title>
        <authorList>
            <person name="Lai Q."/>
            <person name="Wang L."/>
            <person name="Wang W."/>
            <person name="Shao Z."/>
        </authorList>
    </citation>
    <scope>NUCLEOTIDE SEQUENCE [LARGE SCALE GENOMIC DNA]</scope>
    <source>
        <strain evidence="1 2">3-C-1</strain>
    </source>
</reference>
<evidence type="ECO:0000313" key="2">
    <source>
        <dbReference type="Proteomes" id="UP000006755"/>
    </source>
</evidence>
<evidence type="ECO:0000313" key="1">
    <source>
        <dbReference type="EMBL" id="EKE74920.1"/>
    </source>
</evidence>
<dbReference type="InterPro" id="IPR022050">
    <property type="entry name" value="T_hemolysin"/>
</dbReference>
<dbReference type="EMBL" id="AMRI01000010">
    <property type="protein sequence ID" value="EKE74920.1"/>
    <property type="molecule type" value="Genomic_DNA"/>
</dbReference>
<keyword evidence="2" id="KW-1185">Reference proteome</keyword>